<keyword evidence="1" id="KW-1133">Transmembrane helix</keyword>
<keyword evidence="3" id="KW-1185">Reference proteome</keyword>
<dbReference type="Proteomes" id="UP001589607">
    <property type="component" value="Unassembled WGS sequence"/>
</dbReference>
<evidence type="ECO:0000313" key="3">
    <source>
        <dbReference type="Proteomes" id="UP001589607"/>
    </source>
</evidence>
<dbReference type="RefSeq" id="WP_236453917.1">
    <property type="nucleotide sequence ID" value="NZ_CBCSGE010000020.1"/>
</dbReference>
<evidence type="ECO:0000313" key="2">
    <source>
        <dbReference type="EMBL" id="MFB9095481.1"/>
    </source>
</evidence>
<organism evidence="2 3">
    <name type="scientific">Flavobacterium jumunjinense</name>
    <dbReference type="NCBI Taxonomy" id="998845"/>
    <lineage>
        <taxon>Bacteria</taxon>
        <taxon>Pseudomonadati</taxon>
        <taxon>Bacteroidota</taxon>
        <taxon>Flavobacteriia</taxon>
        <taxon>Flavobacteriales</taxon>
        <taxon>Flavobacteriaceae</taxon>
        <taxon>Flavobacterium</taxon>
    </lineage>
</organism>
<protein>
    <submittedName>
        <fullName evidence="2">Uncharacterized protein</fullName>
    </submittedName>
</protein>
<gene>
    <name evidence="2" type="ORF">ACFFVF_03050</name>
</gene>
<name>A0ABV5GJF0_9FLAO</name>
<keyword evidence="1" id="KW-0472">Membrane</keyword>
<keyword evidence="1" id="KW-0812">Transmembrane</keyword>
<feature type="transmembrane region" description="Helical" evidence="1">
    <location>
        <begin position="52"/>
        <end position="69"/>
    </location>
</feature>
<sequence length="310" mass="34952">MEIENKLQKKIQQAAKNAESNAFPGMEKVWSRVEDKLDTNVLKQEKNSWKKISVAASVIIMATIIYHFYTNTTPVQTEENSIVVSDTIKKKMILVAPLVELKKDTTLSLKKNENVLLNNQPEIVFEASSMALNDEMQLEELDEMILPREESALGFLSKADSVLIKPVTIAPMNNSIQSIITLKTEIPRNSFLPNKSDAMQNQKSNVKPNPLVVIDGEVESMSKIETMIDNEEIDTMIVLKKPLYIINGVEYSEESLFGKNPTSPYYPLDKQKITATTIYQKEEAQQRYGEKGKDGVVIISTKNGKPLKKK</sequence>
<dbReference type="EMBL" id="JBHMEY010000007">
    <property type="protein sequence ID" value="MFB9095481.1"/>
    <property type="molecule type" value="Genomic_DNA"/>
</dbReference>
<reference evidence="2 3" key="1">
    <citation type="submission" date="2024-09" db="EMBL/GenBank/DDBJ databases">
        <authorList>
            <person name="Sun Q."/>
            <person name="Mori K."/>
        </authorList>
    </citation>
    <scope>NUCLEOTIDE SEQUENCE [LARGE SCALE GENOMIC DNA]</scope>
    <source>
        <strain evidence="2 3">CECT 7955</strain>
    </source>
</reference>
<proteinExistence type="predicted"/>
<accession>A0ABV5GJF0</accession>
<evidence type="ECO:0000256" key="1">
    <source>
        <dbReference type="SAM" id="Phobius"/>
    </source>
</evidence>
<comment type="caution">
    <text evidence="2">The sequence shown here is derived from an EMBL/GenBank/DDBJ whole genome shotgun (WGS) entry which is preliminary data.</text>
</comment>